<sequence length="303" mass="34437">GRQRKNVSIPDSIQRVWKTAQKLRGWLMQKFQAEITRKMQEEEEEEKADGKASARQMRRKMRRARGADGAGQSVSKSPNKDNDEKKDDEKKDDEKKEETNPTDTNQPKKPEKEHHKEEEQEPESAEAKLLKKKLEEKKKTAGIAEDEEDASKEDKKSKQDKKSEKRESRKLQSATTGSIAELKNEQLMLSESSEAVDEKDAEPEKNVTSIDDSAAVDKVKLYEDICKEIEARCTFLLKVLAVQPEVLEDLALPTLVRSKSSEMTAEKTLQTATATLMAWHSTKEGVELKSASMEQRYSIVSKL</sequence>
<feature type="non-terminal residue" evidence="2">
    <location>
        <position position="303"/>
    </location>
</feature>
<dbReference type="Proteomes" id="UP000023152">
    <property type="component" value="Unassembled WGS sequence"/>
</dbReference>
<evidence type="ECO:0000313" key="3">
    <source>
        <dbReference type="Proteomes" id="UP000023152"/>
    </source>
</evidence>
<proteinExistence type="predicted"/>
<gene>
    <name evidence="2" type="ORF">RFI_38479</name>
</gene>
<reference evidence="2 3" key="1">
    <citation type="journal article" date="2013" name="Curr. Biol.">
        <title>The Genome of the Foraminiferan Reticulomyxa filosa.</title>
        <authorList>
            <person name="Glockner G."/>
            <person name="Hulsmann N."/>
            <person name="Schleicher M."/>
            <person name="Noegel A.A."/>
            <person name="Eichinger L."/>
            <person name="Gallinger C."/>
            <person name="Pawlowski J."/>
            <person name="Sierra R."/>
            <person name="Euteneuer U."/>
            <person name="Pillet L."/>
            <person name="Moustafa A."/>
            <person name="Platzer M."/>
            <person name="Groth M."/>
            <person name="Szafranski K."/>
            <person name="Schliwa M."/>
        </authorList>
    </citation>
    <scope>NUCLEOTIDE SEQUENCE [LARGE SCALE GENOMIC DNA]</scope>
</reference>
<feature type="region of interest" description="Disordered" evidence="1">
    <location>
        <begin position="37"/>
        <end position="207"/>
    </location>
</feature>
<accession>X6LBU9</accession>
<feature type="compositionally biased region" description="Basic and acidic residues" evidence="1">
    <location>
        <begin position="106"/>
        <end position="118"/>
    </location>
</feature>
<dbReference type="EMBL" id="ASPP01045177">
    <property type="protein sequence ID" value="ETN99008.1"/>
    <property type="molecule type" value="Genomic_DNA"/>
</dbReference>
<feature type="compositionally biased region" description="Basic and acidic residues" evidence="1">
    <location>
        <begin position="78"/>
        <end position="99"/>
    </location>
</feature>
<feature type="non-terminal residue" evidence="2">
    <location>
        <position position="1"/>
    </location>
</feature>
<feature type="compositionally biased region" description="Basic and acidic residues" evidence="1">
    <location>
        <begin position="152"/>
        <end position="170"/>
    </location>
</feature>
<protein>
    <submittedName>
        <fullName evidence="2">Uncharacterized protein</fullName>
    </submittedName>
</protein>
<keyword evidence="3" id="KW-1185">Reference proteome</keyword>
<evidence type="ECO:0000256" key="1">
    <source>
        <dbReference type="SAM" id="MobiDB-lite"/>
    </source>
</evidence>
<organism evidence="2 3">
    <name type="scientific">Reticulomyxa filosa</name>
    <dbReference type="NCBI Taxonomy" id="46433"/>
    <lineage>
        <taxon>Eukaryota</taxon>
        <taxon>Sar</taxon>
        <taxon>Rhizaria</taxon>
        <taxon>Retaria</taxon>
        <taxon>Foraminifera</taxon>
        <taxon>Monothalamids</taxon>
        <taxon>Reticulomyxidae</taxon>
        <taxon>Reticulomyxa</taxon>
    </lineage>
</organism>
<evidence type="ECO:0000313" key="2">
    <source>
        <dbReference type="EMBL" id="ETN99008.1"/>
    </source>
</evidence>
<dbReference type="AlphaFoldDB" id="X6LBU9"/>
<feature type="compositionally biased region" description="Basic and acidic residues" evidence="1">
    <location>
        <begin position="125"/>
        <end position="139"/>
    </location>
</feature>
<feature type="compositionally biased region" description="Basic and acidic residues" evidence="1">
    <location>
        <begin position="196"/>
        <end position="205"/>
    </location>
</feature>
<name>X6LBU9_RETFI</name>
<comment type="caution">
    <text evidence="2">The sequence shown here is derived from an EMBL/GenBank/DDBJ whole genome shotgun (WGS) entry which is preliminary data.</text>
</comment>